<proteinExistence type="predicted"/>
<gene>
    <name evidence="1" type="ORF">RHMOL_Rhmol09G0121400</name>
</gene>
<comment type="caution">
    <text evidence="1">The sequence shown here is derived from an EMBL/GenBank/DDBJ whole genome shotgun (WGS) entry which is preliminary data.</text>
</comment>
<dbReference type="EMBL" id="CM046396">
    <property type="protein sequence ID" value="KAI8538653.1"/>
    <property type="molecule type" value="Genomic_DNA"/>
</dbReference>
<keyword evidence="2" id="KW-1185">Reference proteome</keyword>
<evidence type="ECO:0000313" key="2">
    <source>
        <dbReference type="Proteomes" id="UP001062846"/>
    </source>
</evidence>
<organism evidence="1 2">
    <name type="scientific">Rhododendron molle</name>
    <name type="common">Chinese azalea</name>
    <name type="synonym">Azalea mollis</name>
    <dbReference type="NCBI Taxonomy" id="49168"/>
    <lineage>
        <taxon>Eukaryota</taxon>
        <taxon>Viridiplantae</taxon>
        <taxon>Streptophyta</taxon>
        <taxon>Embryophyta</taxon>
        <taxon>Tracheophyta</taxon>
        <taxon>Spermatophyta</taxon>
        <taxon>Magnoliopsida</taxon>
        <taxon>eudicotyledons</taxon>
        <taxon>Gunneridae</taxon>
        <taxon>Pentapetalae</taxon>
        <taxon>asterids</taxon>
        <taxon>Ericales</taxon>
        <taxon>Ericaceae</taxon>
        <taxon>Ericoideae</taxon>
        <taxon>Rhodoreae</taxon>
        <taxon>Rhododendron</taxon>
    </lineage>
</organism>
<dbReference type="Proteomes" id="UP001062846">
    <property type="component" value="Chromosome 9"/>
</dbReference>
<evidence type="ECO:0000313" key="1">
    <source>
        <dbReference type="EMBL" id="KAI8538653.1"/>
    </source>
</evidence>
<sequence length="57" mass="6722">MSVLKDTLKIYHTYTISNAVVNETPPKHRVIDNDHQWLLYGRTQSKRSKLNHLAFEL</sequence>
<accession>A0ACC0MC77</accession>
<name>A0ACC0MC77_RHOML</name>
<protein>
    <submittedName>
        <fullName evidence="1">Uncharacterized protein</fullName>
    </submittedName>
</protein>
<reference evidence="1" key="1">
    <citation type="submission" date="2022-02" db="EMBL/GenBank/DDBJ databases">
        <title>Plant Genome Project.</title>
        <authorList>
            <person name="Zhang R.-G."/>
        </authorList>
    </citation>
    <scope>NUCLEOTIDE SEQUENCE</scope>
    <source>
        <strain evidence="1">AT1</strain>
    </source>
</reference>